<dbReference type="AlphaFoldDB" id="A0AB34JTV9"/>
<dbReference type="Gene3D" id="3.40.50.2000">
    <property type="entry name" value="Glycogen Phosphorylase B"/>
    <property type="match status" value="1"/>
</dbReference>
<comment type="caution">
    <text evidence="1">The sequence shown here is derived from an EMBL/GenBank/DDBJ whole genome shotgun (WGS) entry which is preliminary data.</text>
</comment>
<keyword evidence="2" id="KW-1185">Reference proteome</keyword>
<dbReference type="Pfam" id="PF13692">
    <property type="entry name" value="Glyco_trans_1_4"/>
    <property type="match status" value="1"/>
</dbReference>
<gene>
    <name evidence="1" type="ORF">AB1Y20_019049</name>
</gene>
<evidence type="ECO:0000313" key="2">
    <source>
        <dbReference type="Proteomes" id="UP001515480"/>
    </source>
</evidence>
<evidence type="ECO:0008006" key="3">
    <source>
        <dbReference type="Google" id="ProtNLM"/>
    </source>
</evidence>
<evidence type="ECO:0000313" key="1">
    <source>
        <dbReference type="EMBL" id="KAL1524140.1"/>
    </source>
</evidence>
<name>A0AB34JTV9_PRYPA</name>
<dbReference type="Proteomes" id="UP001515480">
    <property type="component" value="Unassembled WGS sequence"/>
</dbReference>
<accession>A0AB34JTV9</accession>
<dbReference type="SUPFAM" id="SSF53756">
    <property type="entry name" value="UDP-Glycosyltransferase/glycogen phosphorylase"/>
    <property type="match status" value="1"/>
</dbReference>
<dbReference type="EMBL" id="JBGBPQ010000005">
    <property type="protein sequence ID" value="KAL1524140.1"/>
    <property type="molecule type" value="Genomic_DNA"/>
</dbReference>
<protein>
    <recommendedName>
        <fullName evidence="3">Digalactosyldiacylglycerol synthase</fullName>
    </recommendedName>
</protein>
<proteinExistence type="predicted"/>
<organism evidence="1 2">
    <name type="scientific">Prymnesium parvum</name>
    <name type="common">Toxic golden alga</name>
    <dbReference type="NCBI Taxonomy" id="97485"/>
    <lineage>
        <taxon>Eukaryota</taxon>
        <taxon>Haptista</taxon>
        <taxon>Haptophyta</taxon>
        <taxon>Prymnesiophyceae</taxon>
        <taxon>Prymnesiales</taxon>
        <taxon>Prymnesiaceae</taxon>
        <taxon>Prymnesium</taxon>
    </lineage>
</organism>
<reference evidence="1 2" key="1">
    <citation type="journal article" date="2024" name="Science">
        <title>Giant polyketide synthase enzymes in the biosynthesis of giant marine polyether toxins.</title>
        <authorList>
            <person name="Fallon T.R."/>
            <person name="Shende V.V."/>
            <person name="Wierzbicki I.H."/>
            <person name="Pendleton A.L."/>
            <person name="Watervoot N.F."/>
            <person name="Auber R.P."/>
            <person name="Gonzalez D.J."/>
            <person name="Wisecaver J.H."/>
            <person name="Moore B.S."/>
        </authorList>
    </citation>
    <scope>NUCLEOTIDE SEQUENCE [LARGE SCALE GENOMIC DNA]</scope>
    <source>
        <strain evidence="1 2">12B1</strain>
    </source>
</reference>
<sequence length="790" mass="87020">MPVQIATHAAPLSLLLVHEQHLQPMGCDARLLALIRALVGAGQTVSLFFRAHTPEPRRSPPTHELATLLRVPHGYDTAALRGDVRTLPPPAIYERTTSAQLGRLFAQGWFNAVLVFFWFWHDPKPNVAELLLPQLHAFSPPSQRPVVAILSDDAHALRDSRLAAWEQHPALSLNYSSRALQHIERQRQIYPLADMLLHLTQADSDAERPLFPSVQRWGLLRLSLHDIEKELSPTIAAANAAHSSRSSAAAQEKVLRIGFLGNGQTPTNHLAIQWFLQECWAAIRHRHAGLRLRLIGLPPGHRINADGSTRSCDSRVDLHCGWAWGTPFLGQEAEHGVDSLGFLSQEAMVHEILSWRSMVVPVLHTTGINTKVYTALALGVPLIITPAAAAPFEFPRNSTVAFVAADAQGFEAAVDQVVSSDETWRQLSRASREHWASLLRDDRADSDVRELVSELRACLSRDGFMRKAKLSPVTFSWAVEGSTASVDLAGVVTQKRNTSLLNCFARERNVTQPSGERGSEDRENYSRAATARGTPFLPLMIGVHASSGGNSSFSYTKRLVSAVWRTVCGACDLECYLPNSAASHLSVPRGTQLVVANLARHHVLDVDGVGLEQRIQAQTNRSVLPSNQSLLPRVLQWMHFVVEVGEPLQELPQPELASALRSASSQSASDESLGASATRMMLPTDPKSTLMPPRITSVCQEHSIWRSAFRFAGFRNDALYHLFSRLAKELPSLFRCNRNATAAFPNSTQSRSIYRRQAMDACLPLSKCSDASWSRSLRPVASPSSGSIRI</sequence>